<feature type="region of interest" description="Disordered" evidence="1">
    <location>
        <begin position="246"/>
        <end position="265"/>
    </location>
</feature>
<organism evidence="2">
    <name type="scientific">marine sediment metagenome</name>
    <dbReference type="NCBI Taxonomy" id="412755"/>
    <lineage>
        <taxon>unclassified sequences</taxon>
        <taxon>metagenomes</taxon>
        <taxon>ecological metagenomes</taxon>
    </lineage>
</organism>
<evidence type="ECO:0000313" key="2">
    <source>
        <dbReference type="EMBL" id="GAF75972.1"/>
    </source>
</evidence>
<evidence type="ECO:0000256" key="1">
    <source>
        <dbReference type="SAM" id="MobiDB-lite"/>
    </source>
</evidence>
<reference evidence="2" key="1">
    <citation type="journal article" date="2014" name="Front. Microbiol.">
        <title>High frequency of phylogenetically diverse reductive dehalogenase-homologous genes in deep subseafloor sedimentary metagenomes.</title>
        <authorList>
            <person name="Kawai M."/>
            <person name="Futagami T."/>
            <person name="Toyoda A."/>
            <person name="Takaki Y."/>
            <person name="Nishi S."/>
            <person name="Hori S."/>
            <person name="Arai W."/>
            <person name="Tsubouchi T."/>
            <person name="Morono Y."/>
            <person name="Uchiyama I."/>
            <person name="Ito T."/>
            <person name="Fujiyama A."/>
            <person name="Inagaki F."/>
            <person name="Takami H."/>
        </authorList>
    </citation>
    <scope>NUCLEOTIDE SEQUENCE</scope>
    <source>
        <strain evidence="2">Expedition CK06-06</strain>
    </source>
</reference>
<dbReference type="AlphaFoldDB" id="X0SJD7"/>
<dbReference type="Pfam" id="PF23977">
    <property type="entry name" value="Pam3_Gp34"/>
    <property type="match status" value="1"/>
</dbReference>
<name>X0SJD7_9ZZZZ</name>
<proteinExistence type="predicted"/>
<comment type="caution">
    <text evidence="2">The sequence shown here is derived from an EMBL/GenBank/DDBJ whole genome shotgun (WGS) entry which is preliminary data.</text>
</comment>
<sequence length="265" mass="29234">MARKKKEVVKKVEAEVPMVVGMDFEADSGAGFEGADSQSFAIPYLVVLQKNSPQVDEDDGKYMKDAKAGMFFNTVTQELYSTVRLCPAYYQRMLVEWVPRDAGGGFRGAHHPSTIDMNKLARDDSGRFRMENGNFLADTRYHFVLIVADDGSSSPAVISLTSTQIKKSKQWMSQMNSLKIPGKAGPYTPPMSSHLYNATTVKEENDKGSWKGWKIEMDGMLSAEQAGIYVNAADFRKMVQEGDAVVTAPPETGGSTSEEKEEAPF</sequence>
<dbReference type="EMBL" id="BARS01008244">
    <property type="protein sequence ID" value="GAF75972.1"/>
    <property type="molecule type" value="Genomic_DNA"/>
</dbReference>
<dbReference type="InterPro" id="IPR056957">
    <property type="entry name" value="Pam3_Gp34-like"/>
</dbReference>
<protein>
    <submittedName>
        <fullName evidence="2">Uncharacterized protein</fullName>
    </submittedName>
</protein>
<accession>X0SJD7</accession>
<gene>
    <name evidence="2" type="ORF">S01H1_15754</name>
</gene>